<accession>A0A4Z0RZJ2</accession>
<keyword evidence="1" id="KW-0812">Transmembrane</keyword>
<keyword evidence="1" id="KW-0472">Membrane</keyword>
<organism evidence="2 3">
    <name type="scientific">Weissella confusa</name>
    <name type="common">Lactobacillus confusus</name>
    <dbReference type="NCBI Taxonomy" id="1583"/>
    <lineage>
        <taxon>Bacteria</taxon>
        <taxon>Bacillati</taxon>
        <taxon>Bacillota</taxon>
        <taxon>Bacilli</taxon>
        <taxon>Lactobacillales</taxon>
        <taxon>Lactobacillaceae</taxon>
        <taxon>Weissella</taxon>
    </lineage>
</organism>
<sequence>MNNPGSKRRNTATRKIDVRKFIAILFLALFAPTVVTNGSLQFWIVLKLGWVWFGILTGIAVLIYIRPIYYKVVFSVLFLVFMMFLYQKQGPVQGNVARVDQGNKVLTYRTATLGETSYFGTVYDKKLFGLMGLKQYDFKFVDYERVDHERTAKWVYEKASRR</sequence>
<dbReference type="AlphaFoldDB" id="A0A4Z0RZJ2"/>
<evidence type="ECO:0000313" key="2">
    <source>
        <dbReference type="EMBL" id="TGE72984.1"/>
    </source>
</evidence>
<comment type="caution">
    <text evidence="2">The sequence shown here is derived from an EMBL/GenBank/DDBJ whole genome shotgun (WGS) entry which is preliminary data.</text>
</comment>
<reference evidence="2 3" key="1">
    <citation type="submission" date="2018-03" db="EMBL/GenBank/DDBJ databases">
        <title>Genome sequencing of Weissella confusa isolates.</title>
        <authorList>
            <person name="Kajala I."/>
            <person name="Baruah R."/>
            <person name="Bergsveinson J."/>
            <person name="Juvonen R."/>
            <person name="Ziola B."/>
        </authorList>
    </citation>
    <scope>NUCLEOTIDE SEQUENCE [LARGE SCALE GENOMIC DNA]</scope>
    <source>
        <strain evidence="2 3">VTT E-062653</strain>
    </source>
</reference>
<keyword evidence="1" id="KW-1133">Transmembrane helix</keyword>
<protein>
    <submittedName>
        <fullName evidence="2">Uncharacterized protein</fullName>
    </submittedName>
</protein>
<feature type="transmembrane region" description="Helical" evidence="1">
    <location>
        <begin position="21"/>
        <end position="38"/>
    </location>
</feature>
<evidence type="ECO:0000313" key="3">
    <source>
        <dbReference type="Proteomes" id="UP000297646"/>
    </source>
</evidence>
<feature type="transmembrane region" description="Helical" evidence="1">
    <location>
        <begin position="44"/>
        <end position="63"/>
    </location>
</feature>
<proteinExistence type="predicted"/>
<dbReference type="EMBL" id="PVSN01000033">
    <property type="protein sequence ID" value="TGE72984.1"/>
    <property type="molecule type" value="Genomic_DNA"/>
</dbReference>
<gene>
    <name evidence="2" type="ORF">C6P11_05065</name>
</gene>
<evidence type="ECO:0000256" key="1">
    <source>
        <dbReference type="SAM" id="Phobius"/>
    </source>
</evidence>
<feature type="transmembrane region" description="Helical" evidence="1">
    <location>
        <begin position="68"/>
        <end position="86"/>
    </location>
</feature>
<dbReference type="Proteomes" id="UP000297646">
    <property type="component" value="Unassembled WGS sequence"/>
</dbReference>
<name>A0A4Z0RZJ2_WEICO</name>